<dbReference type="InterPro" id="IPR007712">
    <property type="entry name" value="RelE/ParE_toxin"/>
</dbReference>
<gene>
    <name evidence="2" type="ORF">GGD55_003021</name>
</gene>
<keyword evidence="1" id="KW-1277">Toxin-antitoxin system</keyword>
<dbReference type="Pfam" id="PF05016">
    <property type="entry name" value="ParE_toxin"/>
    <property type="match status" value="1"/>
</dbReference>
<accession>A0A7W8X8M8</accession>
<comment type="caution">
    <text evidence="2">The sequence shown here is derived from an EMBL/GenBank/DDBJ whole genome shotgun (WGS) entry which is preliminary data.</text>
</comment>
<dbReference type="RefSeq" id="WP_018329015.1">
    <property type="nucleotide sequence ID" value="NZ_JACHBK010000006.1"/>
</dbReference>
<evidence type="ECO:0000313" key="2">
    <source>
        <dbReference type="EMBL" id="MBB5536314.1"/>
    </source>
</evidence>
<keyword evidence="3" id="KW-1185">Reference proteome</keyword>
<reference evidence="2 3" key="1">
    <citation type="submission" date="2020-08" db="EMBL/GenBank/DDBJ databases">
        <title>Genomic Encyclopedia of Type Strains, Phase IV (KMG-V): Genome sequencing to study the core and pangenomes of soil and plant-associated prokaryotes.</title>
        <authorList>
            <person name="Whitman W."/>
        </authorList>
    </citation>
    <scope>NUCLEOTIDE SEQUENCE [LARGE SCALE GENOMIC DNA]</scope>
    <source>
        <strain evidence="2 3">SEMIA 4084</strain>
    </source>
</reference>
<dbReference type="AlphaFoldDB" id="A0A7W8X8M8"/>
<evidence type="ECO:0000256" key="1">
    <source>
        <dbReference type="ARBA" id="ARBA00022649"/>
    </source>
</evidence>
<dbReference type="Gene3D" id="3.30.2310.20">
    <property type="entry name" value="RelE-like"/>
    <property type="match status" value="1"/>
</dbReference>
<dbReference type="Proteomes" id="UP000585507">
    <property type="component" value="Unassembled WGS sequence"/>
</dbReference>
<organism evidence="2 3">
    <name type="scientific">Rhizobium giardinii</name>
    <dbReference type="NCBI Taxonomy" id="56731"/>
    <lineage>
        <taxon>Bacteria</taxon>
        <taxon>Pseudomonadati</taxon>
        <taxon>Pseudomonadota</taxon>
        <taxon>Alphaproteobacteria</taxon>
        <taxon>Hyphomicrobiales</taxon>
        <taxon>Rhizobiaceae</taxon>
        <taxon>Rhizobium/Agrobacterium group</taxon>
        <taxon>Rhizobium</taxon>
    </lineage>
</organism>
<sequence length="100" mass="11380">MNHRVIFAPQASDDLENLLVYLMDEAGRETARRYVGKIIDYCLSFETFPKRGAMRPDLRPGLRVVGYRGKASIAFTVENDTVFILRVFHGGQNIAFPDDE</sequence>
<name>A0A7W8X8M8_9HYPH</name>
<dbReference type="InterPro" id="IPR035093">
    <property type="entry name" value="RelE/ParE_toxin_dom_sf"/>
</dbReference>
<dbReference type="EMBL" id="JACHBK010000006">
    <property type="protein sequence ID" value="MBB5536314.1"/>
    <property type="molecule type" value="Genomic_DNA"/>
</dbReference>
<evidence type="ECO:0000313" key="3">
    <source>
        <dbReference type="Proteomes" id="UP000585507"/>
    </source>
</evidence>
<proteinExistence type="predicted"/>
<protein>
    <submittedName>
        <fullName evidence="2">Plasmid stabilization system protein ParE</fullName>
    </submittedName>
</protein>